<evidence type="ECO:0000313" key="1">
    <source>
        <dbReference type="EMBL" id="MBP1931776.1"/>
    </source>
</evidence>
<evidence type="ECO:0000313" key="2">
    <source>
        <dbReference type="Proteomes" id="UP001519343"/>
    </source>
</evidence>
<keyword evidence="2" id="KW-1185">Reference proteome</keyword>
<name>A0ABS4GNF4_9BACL</name>
<dbReference type="EMBL" id="JAGGKT010000004">
    <property type="protein sequence ID" value="MBP1931776.1"/>
    <property type="molecule type" value="Genomic_DNA"/>
</dbReference>
<protein>
    <submittedName>
        <fullName evidence="1">Uncharacterized protein</fullName>
    </submittedName>
</protein>
<sequence>MKNQDQMQLEVERETINGIQDVHEEEEMRMQPLEVKRLLERGMKDPCLVLMVIDDGLLRRGVARKNNQELMQEFQTVIENYLQENGDDHGITEDGYAVVCQVDPFGDEEEFIWTYPFDGDESISEAIQRLQKNLFQ</sequence>
<gene>
    <name evidence="1" type="ORF">J2Z37_001777</name>
</gene>
<comment type="caution">
    <text evidence="1">The sequence shown here is derived from an EMBL/GenBank/DDBJ whole genome shotgun (WGS) entry which is preliminary data.</text>
</comment>
<proteinExistence type="predicted"/>
<dbReference type="RefSeq" id="WP_209809867.1">
    <property type="nucleotide sequence ID" value="NZ_JAGGKT010000004.1"/>
</dbReference>
<dbReference type="Proteomes" id="UP001519343">
    <property type="component" value="Unassembled WGS sequence"/>
</dbReference>
<accession>A0ABS4GNF4</accession>
<organism evidence="1 2">
    <name type="scientific">Ammoniphilus resinae</name>
    <dbReference type="NCBI Taxonomy" id="861532"/>
    <lineage>
        <taxon>Bacteria</taxon>
        <taxon>Bacillati</taxon>
        <taxon>Bacillota</taxon>
        <taxon>Bacilli</taxon>
        <taxon>Bacillales</taxon>
        <taxon>Paenibacillaceae</taxon>
        <taxon>Aneurinibacillus group</taxon>
        <taxon>Ammoniphilus</taxon>
    </lineage>
</organism>
<reference evidence="1 2" key="1">
    <citation type="submission" date="2021-03" db="EMBL/GenBank/DDBJ databases">
        <title>Genomic Encyclopedia of Type Strains, Phase IV (KMG-IV): sequencing the most valuable type-strain genomes for metagenomic binning, comparative biology and taxonomic classification.</title>
        <authorList>
            <person name="Goeker M."/>
        </authorList>
    </citation>
    <scope>NUCLEOTIDE SEQUENCE [LARGE SCALE GENOMIC DNA]</scope>
    <source>
        <strain evidence="1 2">DSM 24738</strain>
    </source>
</reference>